<evidence type="ECO:0000256" key="1">
    <source>
        <dbReference type="SAM" id="MobiDB-lite"/>
    </source>
</evidence>
<dbReference type="RefSeq" id="WP_352147370.1">
    <property type="nucleotide sequence ID" value="NZ_JBEOZY010000010.1"/>
</dbReference>
<name>A0ABV1SV38_9ACTN</name>
<keyword evidence="3" id="KW-1185">Reference proteome</keyword>
<evidence type="ECO:0000313" key="3">
    <source>
        <dbReference type="Proteomes" id="UP001496720"/>
    </source>
</evidence>
<evidence type="ECO:0008006" key="4">
    <source>
        <dbReference type="Google" id="ProtNLM"/>
    </source>
</evidence>
<sequence>MTIATEPLNSRIRAGRPGHQQVFGKARELPDGTRVLTSRAPSSKGGARAVEWRADTLTTDGLRILVSEVNARAHRLPGTRSTPVLSLDRLVRVARDPAWGEAAGSASPSR</sequence>
<organism evidence="2 3">
    <name type="scientific">Streptomyces violaceorubidus</name>
    <dbReference type="NCBI Taxonomy" id="284042"/>
    <lineage>
        <taxon>Bacteria</taxon>
        <taxon>Bacillati</taxon>
        <taxon>Actinomycetota</taxon>
        <taxon>Actinomycetes</taxon>
        <taxon>Kitasatosporales</taxon>
        <taxon>Streptomycetaceae</taxon>
        <taxon>Streptomyces</taxon>
    </lineage>
</organism>
<comment type="caution">
    <text evidence="2">The sequence shown here is derived from an EMBL/GenBank/DDBJ whole genome shotgun (WGS) entry which is preliminary data.</text>
</comment>
<proteinExistence type="predicted"/>
<feature type="region of interest" description="Disordered" evidence="1">
    <location>
        <begin position="1"/>
        <end position="47"/>
    </location>
</feature>
<gene>
    <name evidence="2" type="ORF">ABT188_13610</name>
</gene>
<protein>
    <recommendedName>
        <fullName evidence="4">Transposase</fullName>
    </recommendedName>
</protein>
<reference evidence="2 3" key="1">
    <citation type="submission" date="2024-06" db="EMBL/GenBank/DDBJ databases">
        <title>The Natural Products Discovery Center: Release of the First 8490 Sequenced Strains for Exploring Actinobacteria Biosynthetic Diversity.</title>
        <authorList>
            <person name="Kalkreuter E."/>
            <person name="Kautsar S.A."/>
            <person name="Yang D."/>
            <person name="Bader C.D."/>
            <person name="Teijaro C.N."/>
            <person name="Fluegel L."/>
            <person name="Davis C.M."/>
            <person name="Simpson J.R."/>
            <person name="Lauterbach L."/>
            <person name="Steele A.D."/>
            <person name="Gui C."/>
            <person name="Meng S."/>
            <person name="Li G."/>
            <person name="Viehrig K."/>
            <person name="Ye F."/>
            <person name="Su P."/>
            <person name="Kiefer A.F."/>
            <person name="Nichols A."/>
            <person name="Cepeda A.J."/>
            <person name="Yan W."/>
            <person name="Fan B."/>
            <person name="Jiang Y."/>
            <person name="Adhikari A."/>
            <person name="Zheng C.-J."/>
            <person name="Schuster L."/>
            <person name="Cowan T.M."/>
            <person name="Smanski M.J."/>
            <person name="Chevrette M.G."/>
            <person name="De Carvalho L.P.S."/>
            <person name="Shen B."/>
        </authorList>
    </citation>
    <scope>NUCLEOTIDE SEQUENCE [LARGE SCALE GENOMIC DNA]</scope>
    <source>
        <strain evidence="2 3">NPDC001615</strain>
    </source>
</reference>
<dbReference type="Proteomes" id="UP001496720">
    <property type="component" value="Unassembled WGS sequence"/>
</dbReference>
<evidence type="ECO:0000313" key="2">
    <source>
        <dbReference type="EMBL" id="MER6165591.1"/>
    </source>
</evidence>
<accession>A0ABV1SV38</accession>
<dbReference type="EMBL" id="JBEOZY010000010">
    <property type="protein sequence ID" value="MER6165591.1"/>
    <property type="molecule type" value="Genomic_DNA"/>
</dbReference>